<accession>A0A5B8VMZ2</accession>
<dbReference type="EMBL" id="CP042434">
    <property type="protein sequence ID" value="QEC72332.1"/>
    <property type="molecule type" value="Genomic_DNA"/>
</dbReference>
<dbReference type="KEGG" id="agi:FSB73_12285"/>
<gene>
    <name evidence="1" type="ORF">FSB73_12285</name>
</gene>
<evidence type="ECO:0000313" key="1">
    <source>
        <dbReference type="EMBL" id="QEC72332.1"/>
    </source>
</evidence>
<keyword evidence="2" id="KW-1185">Reference proteome</keyword>
<dbReference type="Proteomes" id="UP000321291">
    <property type="component" value="Chromosome"/>
</dbReference>
<dbReference type="RefSeq" id="WP_146782500.1">
    <property type="nucleotide sequence ID" value="NZ_CP042434.1"/>
</dbReference>
<proteinExistence type="predicted"/>
<dbReference type="AlphaFoldDB" id="A0A5B8VMZ2"/>
<protein>
    <submittedName>
        <fullName evidence="1">Uncharacterized protein</fullName>
    </submittedName>
</protein>
<evidence type="ECO:0000313" key="2">
    <source>
        <dbReference type="Proteomes" id="UP000321291"/>
    </source>
</evidence>
<reference evidence="1 2" key="1">
    <citation type="journal article" date="2017" name="Int. J. Syst. Evol. Microbiol.">
        <title>Arachidicoccus ginsenosidivorans sp. nov., with ginsenoside-converting activity isolated from ginseng cultivating soil.</title>
        <authorList>
            <person name="Siddiqi M.Z."/>
            <person name="Aslam Z."/>
            <person name="Im W.T."/>
        </authorList>
    </citation>
    <scope>NUCLEOTIDE SEQUENCE [LARGE SCALE GENOMIC DNA]</scope>
    <source>
        <strain evidence="1 2">Gsoil 809</strain>
    </source>
</reference>
<organism evidence="1 2">
    <name type="scientific">Arachidicoccus ginsenosidivorans</name>
    <dbReference type="NCBI Taxonomy" id="496057"/>
    <lineage>
        <taxon>Bacteria</taxon>
        <taxon>Pseudomonadati</taxon>
        <taxon>Bacteroidota</taxon>
        <taxon>Chitinophagia</taxon>
        <taxon>Chitinophagales</taxon>
        <taxon>Chitinophagaceae</taxon>
        <taxon>Arachidicoccus</taxon>
    </lineage>
</organism>
<name>A0A5B8VMZ2_9BACT</name>
<sequence>MNSALERMHAGRDDFKKLMDAKGVKVKIIPFADTPHSFCLYRPWFGKVVADVTTFLQEIYGLHK</sequence>